<comment type="caution">
    <text evidence="1">The sequence shown here is derived from an EMBL/GenBank/DDBJ whole genome shotgun (WGS) entry which is preliminary data.</text>
</comment>
<dbReference type="RefSeq" id="WP_210854567.1">
    <property type="nucleotide sequence ID" value="NZ_JAGQDD010000009.1"/>
</dbReference>
<accession>A0A940YAH9</accession>
<protein>
    <submittedName>
        <fullName evidence="1">DUF1993 domain-containing protein</fullName>
    </submittedName>
</protein>
<dbReference type="AlphaFoldDB" id="A0A940YAH9"/>
<keyword evidence="2" id="KW-1185">Reference proteome</keyword>
<evidence type="ECO:0000313" key="1">
    <source>
        <dbReference type="EMBL" id="MBQ0931596.1"/>
    </source>
</evidence>
<name>A0A940YAH9_9BURK</name>
<dbReference type="InterPro" id="IPR034660">
    <property type="entry name" value="DinB/YfiT-like"/>
</dbReference>
<dbReference type="Gene3D" id="1.20.120.450">
    <property type="entry name" value="dinb family like domain"/>
    <property type="match status" value="1"/>
</dbReference>
<dbReference type="PANTHER" id="PTHR36922">
    <property type="entry name" value="BLL2446 PROTEIN"/>
    <property type="match status" value="1"/>
</dbReference>
<dbReference type="EMBL" id="JAGQDD010000009">
    <property type="protein sequence ID" value="MBQ0931596.1"/>
    <property type="molecule type" value="Genomic_DNA"/>
</dbReference>
<proteinExistence type="predicted"/>
<evidence type="ECO:0000313" key="2">
    <source>
        <dbReference type="Proteomes" id="UP000676246"/>
    </source>
</evidence>
<sequence length="173" mass="18741">MSITLGSAALPTFTTALGNLAHLMDKAEANAAERKFNPDVFCTLRFAPDMLPFTAQIRIACDAAKNGTARLAGIEAPKFEDNETTFAELKARVAKTLAWLATVQPSQLDGREAVEITFPVGRDATRTMTGQAYLLHWAIPNIFFHVTTAYDLLRQAGVPLGKADYLVGPSATR</sequence>
<organism evidence="1 2">
    <name type="scientific">Ideonella alba</name>
    <dbReference type="NCBI Taxonomy" id="2824118"/>
    <lineage>
        <taxon>Bacteria</taxon>
        <taxon>Pseudomonadati</taxon>
        <taxon>Pseudomonadota</taxon>
        <taxon>Betaproteobacteria</taxon>
        <taxon>Burkholderiales</taxon>
        <taxon>Sphaerotilaceae</taxon>
        <taxon>Ideonella</taxon>
    </lineage>
</organism>
<dbReference type="SUPFAM" id="SSF109854">
    <property type="entry name" value="DinB/YfiT-like putative metalloenzymes"/>
    <property type="match status" value="1"/>
</dbReference>
<dbReference type="PANTHER" id="PTHR36922:SF1">
    <property type="entry name" value="DUF1993 DOMAIN-CONTAINING PROTEIN"/>
    <property type="match status" value="1"/>
</dbReference>
<dbReference type="Pfam" id="PF09351">
    <property type="entry name" value="DUF1993"/>
    <property type="match status" value="1"/>
</dbReference>
<dbReference type="InterPro" id="IPR018531">
    <property type="entry name" value="DUF1993"/>
</dbReference>
<gene>
    <name evidence="1" type="ORF">KAK03_14005</name>
</gene>
<reference evidence="1 2" key="1">
    <citation type="submission" date="2021-04" db="EMBL/GenBank/DDBJ databases">
        <title>The genome sequence of Ideonella sp. 3Y2.</title>
        <authorList>
            <person name="Liu Y."/>
        </authorList>
    </citation>
    <scope>NUCLEOTIDE SEQUENCE [LARGE SCALE GENOMIC DNA]</scope>
    <source>
        <strain evidence="1 2">3Y2</strain>
    </source>
</reference>
<dbReference type="Proteomes" id="UP000676246">
    <property type="component" value="Unassembled WGS sequence"/>
</dbReference>